<protein>
    <submittedName>
        <fullName evidence="1">Transporter substrate-binding domain-containing protein</fullName>
    </submittedName>
</protein>
<gene>
    <name evidence="1" type="ORF">HII17_04055</name>
</gene>
<dbReference type="RefSeq" id="WP_169074008.1">
    <property type="nucleotide sequence ID" value="NZ_JABBXH010000001.1"/>
</dbReference>
<dbReference type="Gene3D" id="3.40.190.10">
    <property type="entry name" value="Periplasmic binding protein-like II"/>
    <property type="match status" value="2"/>
</dbReference>
<proteinExistence type="predicted"/>
<dbReference type="EMBL" id="JABBXH010000001">
    <property type="protein sequence ID" value="NMP30729.1"/>
    <property type="molecule type" value="Genomic_DNA"/>
</dbReference>
<sequence length="251" mass="28294">MLKLLSALLVVAWLLPRVSFSKDFHLRVVTEDAYPLQYQEGGELKGPAVELIKAVLEKAEVNYSLEVLPWARAYAISTTQPNTLIFSIARTPQRESLFHWVGSLMELKYYLYGLASNFPDDVYIENDLKDRKVGTILDSATYQYLSKNGFSRLYAVANPKQNYEKLLSGRIELFPANAASFMSSCVKFGSDCTDIKPIVLLSLPATKLYFALNKDTDEILVAKIKGAYKNLLKQNLISAELKPELFMQSSE</sequence>
<dbReference type="Proteomes" id="UP000568664">
    <property type="component" value="Unassembled WGS sequence"/>
</dbReference>
<dbReference type="PANTHER" id="PTHR38834">
    <property type="entry name" value="PERIPLASMIC SUBSTRATE BINDING PROTEIN FAMILY 3"/>
    <property type="match status" value="1"/>
</dbReference>
<comment type="caution">
    <text evidence="1">The sequence shown here is derived from an EMBL/GenBank/DDBJ whole genome shotgun (WGS) entry which is preliminary data.</text>
</comment>
<keyword evidence="2" id="KW-1185">Reference proteome</keyword>
<organism evidence="1 2">
    <name type="scientific">Thalassotalea algicola</name>
    <dbReference type="NCBI Taxonomy" id="2716224"/>
    <lineage>
        <taxon>Bacteria</taxon>
        <taxon>Pseudomonadati</taxon>
        <taxon>Pseudomonadota</taxon>
        <taxon>Gammaproteobacteria</taxon>
        <taxon>Alteromonadales</taxon>
        <taxon>Colwelliaceae</taxon>
        <taxon>Thalassotalea</taxon>
    </lineage>
</organism>
<evidence type="ECO:0000313" key="1">
    <source>
        <dbReference type="EMBL" id="NMP30729.1"/>
    </source>
</evidence>
<dbReference type="AlphaFoldDB" id="A0A7Y0LA18"/>
<accession>A0A7Y0LA18</accession>
<dbReference type="PANTHER" id="PTHR38834:SF3">
    <property type="entry name" value="SOLUTE-BINDING PROTEIN FAMILY 3_N-TERMINAL DOMAIN-CONTAINING PROTEIN"/>
    <property type="match status" value="1"/>
</dbReference>
<name>A0A7Y0LA18_9GAMM</name>
<evidence type="ECO:0000313" key="2">
    <source>
        <dbReference type="Proteomes" id="UP000568664"/>
    </source>
</evidence>
<dbReference type="SUPFAM" id="SSF53850">
    <property type="entry name" value="Periplasmic binding protein-like II"/>
    <property type="match status" value="1"/>
</dbReference>
<reference evidence="1 2" key="1">
    <citation type="submission" date="2020-04" db="EMBL/GenBank/DDBJ databases">
        <title>Thalassotalea sp. M1531, isolated from the surface of marine red alga.</title>
        <authorList>
            <person name="Pang L."/>
            <person name="Lu D.-C."/>
        </authorList>
    </citation>
    <scope>NUCLEOTIDE SEQUENCE [LARGE SCALE GENOMIC DNA]</scope>
    <source>
        <strain evidence="1 2">M1531</strain>
    </source>
</reference>